<dbReference type="PANTHER" id="PTHR23333">
    <property type="entry name" value="UBX DOMAIN CONTAINING PROTEIN"/>
    <property type="match status" value="1"/>
</dbReference>
<protein>
    <recommendedName>
        <fullName evidence="6">NSFL1 cofactor p47</fullName>
    </recommendedName>
</protein>
<dbReference type="SUPFAM" id="SSF54236">
    <property type="entry name" value="Ubiquitin-like"/>
    <property type="match status" value="1"/>
</dbReference>
<organism evidence="4 5">
    <name type="scientific">Chrysophaeum taylorii</name>
    <dbReference type="NCBI Taxonomy" id="2483200"/>
    <lineage>
        <taxon>Eukaryota</taxon>
        <taxon>Sar</taxon>
        <taxon>Stramenopiles</taxon>
        <taxon>Ochrophyta</taxon>
        <taxon>Pelagophyceae</taxon>
        <taxon>Pelagomonadales</taxon>
        <taxon>Pelagomonadaceae</taxon>
        <taxon>Chrysophaeum</taxon>
    </lineage>
</organism>
<evidence type="ECO:0000259" key="2">
    <source>
        <dbReference type="PROSITE" id="PS50033"/>
    </source>
</evidence>
<evidence type="ECO:0008006" key="6">
    <source>
        <dbReference type="Google" id="ProtNLM"/>
    </source>
</evidence>
<dbReference type="PANTHER" id="PTHR23333:SF20">
    <property type="entry name" value="NSFL1 COFACTOR P47"/>
    <property type="match status" value="1"/>
</dbReference>
<evidence type="ECO:0000313" key="5">
    <source>
        <dbReference type="Proteomes" id="UP001230188"/>
    </source>
</evidence>
<dbReference type="GO" id="GO:0061025">
    <property type="term" value="P:membrane fusion"/>
    <property type="evidence" value="ECO:0007669"/>
    <property type="project" value="TreeGrafter"/>
</dbReference>
<dbReference type="SUPFAM" id="SSF102848">
    <property type="entry name" value="NSFL1 (p97 ATPase) cofactor p47, SEP domain"/>
    <property type="match status" value="1"/>
</dbReference>
<dbReference type="PROSITE" id="PS50033">
    <property type="entry name" value="UBX"/>
    <property type="match status" value="1"/>
</dbReference>
<name>A0AAD7UFY2_9STRA</name>
<dbReference type="GO" id="GO:0043130">
    <property type="term" value="F:ubiquitin binding"/>
    <property type="evidence" value="ECO:0007669"/>
    <property type="project" value="TreeGrafter"/>
</dbReference>
<keyword evidence="5" id="KW-1185">Reference proteome</keyword>
<evidence type="ECO:0000259" key="3">
    <source>
        <dbReference type="PROSITE" id="PS51399"/>
    </source>
</evidence>
<dbReference type="EMBL" id="JAQMWT010000317">
    <property type="protein sequence ID" value="KAJ8605135.1"/>
    <property type="molecule type" value="Genomic_DNA"/>
</dbReference>
<feature type="compositionally biased region" description="Acidic residues" evidence="1">
    <location>
        <begin position="47"/>
        <end position="57"/>
    </location>
</feature>
<proteinExistence type="predicted"/>
<dbReference type="GO" id="GO:0000045">
    <property type="term" value="P:autophagosome assembly"/>
    <property type="evidence" value="ECO:0007669"/>
    <property type="project" value="TreeGrafter"/>
</dbReference>
<feature type="region of interest" description="Disordered" evidence="1">
    <location>
        <begin position="1"/>
        <end position="85"/>
    </location>
</feature>
<dbReference type="PROSITE" id="PS51399">
    <property type="entry name" value="SEP"/>
    <property type="match status" value="1"/>
</dbReference>
<dbReference type="InterPro" id="IPR029071">
    <property type="entry name" value="Ubiquitin-like_domsf"/>
</dbReference>
<dbReference type="GO" id="GO:0005829">
    <property type="term" value="C:cytosol"/>
    <property type="evidence" value="ECO:0007669"/>
    <property type="project" value="TreeGrafter"/>
</dbReference>
<dbReference type="GO" id="GO:0007030">
    <property type="term" value="P:Golgi organization"/>
    <property type="evidence" value="ECO:0007669"/>
    <property type="project" value="TreeGrafter"/>
</dbReference>
<evidence type="ECO:0000256" key="1">
    <source>
        <dbReference type="SAM" id="MobiDB-lite"/>
    </source>
</evidence>
<accession>A0AAD7UFY2</accession>
<sequence>MPVVGLNDLNNNNAKKDEEEEGKRNELYTGGNRRGGGGSGLSVIGPGDDEEEEEEEEKGAKSHVGNMFSRAQANAAEGVSPGSGVPKRVITMYANGFTIDDGPFRSLDDPANKPFLRDVGRGVVPRELEDSAQESGAYHLELVDRRAEHYKAPAYVAFSGGGNTLGTLPSSPAVEPVVSEDQQPKPAPVVIDDAQPKTTLQIRLANGRRIRATLNLSHTVAHLEAYVRAHSDNRPFVLLAGYPPAILADRDATIQSANLQGASITQKCS</sequence>
<dbReference type="Pfam" id="PF08059">
    <property type="entry name" value="SEP"/>
    <property type="match status" value="1"/>
</dbReference>
<dbReference type="GO" id="GO:0005634">
    <property type="term" value="C:nucleus"/>
    <property type="evidence" value="ECO:0007669"/>
    <property type="project" value="TreeGrafter"/>
</dbReference>
<dbReference type="GO" id="GO:0043161">
    <property type="term" value="P:proteasome-mediated ubiquitin-dependent protein catabolic process"/>
    <property type="evidence" value="ECO:0007669"/>
    <property type="project" value="TreeGrafter"/>
</dbReference>
<feature type="compositionally biased region" description="Basic and acidic residues" evidence="1">
    <location>
        <begin position="14"/>
        <end position="26"/>
    </location>
</feature>
<dbReference type="InterPro" id="IPR036241">
    <property type="entry name" value="NSFL1C_SEP_dom_sf"/>
</dbReference>
<dbReference type="Gene3D" id="3.10.20.90">
    <property type="entry name" value="Phosphatidylinositol 3-kinase Catalytic Subunit, Chain A, domain 1"/>
    <property type="match status" value="1"/>
</dbReference>
<comment type="caution">
    <text evidence="4">The sequence shown here is derived from an EMBL/GenBank/DDBJ whole genome shotgun (WGS) entry which is preliminary data.</text>
</comment>
<dbReference type="InterPro" id="IPR001012">
    <property type="entry name" value="UBX_dom"/>
</dbReference>
<dbReference type="Proteomes" id="UP001230188">
    <property type="component" value="Unassembled WGS sequence"/>
</dbReference>
<dbReference type="InterPro" id="IPR012989">
    <property type="entry name" value="SEP_domain"/>
</dbReference>
<feature type="domain" description="UBX" evidence="2">
    <location>
        <begin position="193"/>
        <end position="267"/>
    </location>
</feature>
<dbReference type="GO" id="GO:0031468">
    <property type="term" value="P:nuclear membrane reassembly"/>
    <property type="evidence" value="ECO:0007669"/>
    <property type="project" value="TreeGrafter"/>
</dbReference>
<dbReference type="CDD" id="cd01770">
    <property type="entry name" value="UBX_UBXN2"/>
    <property type="match status" value="1"/>
</dbReference>
<dbReference type="SMART" id="SM00553">
    <property type="entry name" value="SEP"/>
    <property type="match status" value="1"/>
</dbReference>
<dbReference type="Gene3D" id="3.30.420.210">
    <property type="entry name" value="SEP domain"/>
    <property type="match status" value="1"/>
</dbReference>
<dbReference type="AlphaFoldDB" id="A0AAD7UFY2"/>
<feature type="compositionally biased region" description="Low complexity" evidence="1">
    <location>
        <begin position="1"/>
        <end position="13"/>
    </location>
</feature>
<feature type="domain" description="SEP" evidence="3">
    <location>
        <begin position="85"/>
        <end position="151"/>
    </location>
</feature>
<reference evidence="4" key="1">
    <citation type="submission" date="2023-01" db="EMBL/GenBank/DDBJ databases">
        <title>Metagenome sequencing of chrysophaentin producing Chrysophaeum taylorii.</title>
        <authorList>
            <person name="Davison J."/>
            <person name="Bewley C."/>
        </authorList>
    </citation>
    <scope>NUCLEOTIDE SEQUENCE</scope>
    <source>
        <strain evidence="4">NIES-1699</strain>
    </source>
</reference>
<dbReference type="Pfam" id="PF00789">
    <property type="entry name" value="UBX"/>
    <property type="match status" value="1"/>
</dbReference>
<evidence type="ECO:0000313" key="4">
    <source>
        <dbReference type="EMBL" id="KAJ8605135.1"/>
    </source>
</evidence>
<gene>
    <name evidence="4" type="ORF">CTAYLR_000464</name>
</gene>